<keyword evidence="5" id="KW-0119">Carbohydrate metabolism</keyword>
<keyword evidence="7" id="KW-1185">Reference proteome</keyword>
<evidence type="ECO:0000256" key="2">
    <source>
        <dbReference type="ARBA" id="ARBA00006906"/>
    </source>
</evidence>
<evidence type="ECO:0000256" key="3">
    <source>
        <dbReference type="ARBA" id="ARBA00011233"/>
    </source>
</evidence>
<comment type="subunit">
    <text evidence="3">Homotrimer.</text>
</comment>
<evidence type="ECO:0000256" key="5">
    <source>
        <dbReference type="ARBA" id="ARBA00023277"/>
    </source>
</evidence>
<proteinExistence type="inferred from homology"/>
<accession>A0ABU9G614</accession>
<dbReference type="CDD" id="cd00452">
    <property type="entry name" value="KDPG_aldolase"/>
    <property type="match status" value="1"/>
</dbReference>
<evidence type="ECO:0000313" key="6">
    <source>
        <dbReference type="EMBL" id="MEL0613466.1"/>
    </source>
</evidence>
<dbReference type="InterPro" id="IPR013785">
    <property type="entry name" value="Aldolase_TIM"/>
</dbReference>
<dbReference type="RefSeq" id="WP_133003311.1">
    <property type="nucleotide sequence ID" value="NZ_BAAAFB010000004.1"/>
</dbReference>
<dbReference type="GO" id="GO:0008674">
    <property type="term" value="F:2-dehydro-3-deoxy-6-phosphogalactonate aldolase activity"/>
    <property type="evidence" value="ECO:0007669"/>
    <property type="project" value="UniProtKB-EC"/>
</dbReference>
<dbReference type="InterPro" id="IPR000887">
    <property type="entry name" value="Aldlse_KDPG_KHG"/>
</dbReference>
<comment type="caution">
    <text evidence="6">The sequence shown here is derived from an EMBL/GenBank/DDBJ whole genome shotgun (WGS) entry which is preliminary data.</text>
</comment>
<comment type="similarity">
    <text evidence="2">Belongs to the KHG/KDPG aldolase family.</text>
</comment>
<dbReference type="Proteomes" id="UP001379949">
    <property type="component" value="Unassembled WGS sequence"/>
</dbReference>
<sequence>MTSFDAFMAECPMVAILRGIEPDEVLAHSQVLIKAGFRLIEVPLNSPDAFASIRLLQTTYGASAVIGAGTVLTLAQLTELVSTGAKLMVCPHTDVELIKAAKVAGLYAMPGFFTASEAFAALHAGADAVKLFPAEALPDRKVIRALGAVIPSKTWLCPVGGVTPENMTRYFDAGARGFGLGSALYKKGQSVAVTQANANAFMAAWKCYQENNVIEAENASLTGV</sequence>
<name>A0ABU9G614_9GAMM</name>
<keyword evidence="4 6" id="KW-0456">Lyase</keyword>
<gene>
    <name evidence="6" type="ORF">V6242_09920</name>
</gene>
<evidence type="ECO:0000313" key="7">
    <source>
        <dbReference type="Proteomes" id="UP001379949"/>
    </source>
</evidence>
<dbReference type="NCBIfam" id="NF006600">
    <property type="entry name" value="PRK09140.1"/>
    <property type="match status" value="1"/>
</dbReference>
<dbReference type="Gene3D" id="3.20.20.70">
    <property type="entry name" value="Aldolase class I"/>
    <property type="match status" value="1"/>
</dbReference>
<evidence type="ECO:0000256" key="4">
    <source>
        <dbReference type="ARBA" id="ARBA00023239"/>
    </source>
</evidence>
<dbReference type="EMBL" id="JBAKAR010000006">
    <property type="protein sequence ID" value="MEL0613466.1"/>
    <property type="molecule type" value="Genomic_DNA"/>
</dbReference>
<dbReference type="EC" id="4.1.2.21" evidence="6"/>
<reference evidence="6 7" key="1">
    <citation type="submission" date="2024-02" db="EMBL/GenBank/DDBJ databases">
        <title>Bacteria isolated from the canopy kelp, Nereocystis luetkeana.</title>
        <authorList>
            <person name="Pfister C.A."/>
            <person name="Younker I.T."/>
            <person name="Light S.H."/>
        </authorList>
    </citation>
    <scope>NUCLEOTIDE SEQUENCE [LARGE SCALE GENOMIC DNA]</scope>
    <source>
        <strain evidence="6 7">TI.4.07</strain>
    </source>
</reference>
<dbReference type="PANTHER" id="PTHR30246:SF1">
    <property type="entry name" value="2-DEHYDRO-3-DEOXY-6-PHOSPHOGALACTONATE ALDOLASE-RELATED"/>
    <property type="match status" value="1"/>
</dbReference>
<dbReference type="Pfam" id="PF01081">
    <property type="entry name" value="Aldolase"/>
    <property type="match status" value="1"/>
</dbReference>
<comment type="pathway">
    <text evidence="1">Carbohydrate acid metabolism.</text>
</comment>
<dbReference type="SUPFAM" id="SSF51569">
    <property type="entry name" value="Aldolase"/>
    <property type="match status" value="1"/>
</dbReference>
<organism evidence="6 7">
    <name type="scientific">Marinomonas arenicola</name>
    <dbReference type="NCBI Taxonomy" id="569601"/>
    <lineage>
        <taxon>Bacteria</taxon>
        <taxon>Pseudomonadati</taxon>
        <taxon>Pseudomonadota</taxon>
        <taxon>Gammaproteobacteria</taxon>
        <taxon>Oceanospirillales</taxon>
        <taxon>Oceanospirillaceae</taxon>
        <taxon>Marinomonas</taxon>
    </lineage>
</organism>
<dbReference type="PANTHER" id="PTHR30246">
    <property type="entry name" value="2-KETO-3-DEOXY-6-PHOSPHOGLUCONATE ALDOLASE"/>
    <property type="match status" value="1"/>
</dbReference>
<protein>
    <submittedName>
        <fullName evidence="6">2-dehydro-3-deoxy-6-phosphogalactonate aldolase</fullName>
        <ecNumber evidence="6">4.1.2.21</ecNumber>
    </submittedName>
</protein>
<evidence type="ECO:0000256" key="1">
    <source>
        <dbReference type="ARBA" id="ARBA00004761"/>
    </source>
</evidence>